<dbReference type="KEGG" id="pbp:STSP1_01741"/>
<dbReference type="STRING" id="1941349.STSP1_01741"/>
<reference evidence="3" key="1">
    <citation type="submission" date="2017-04" db="EMBL/GenBank/DDBJ databases">
        <title>Comparative genomics and description of representatives of a novel lineage of planctomycetes thriving in anoxic sediments.</title>
        <authorList>
            <person name="Spring S."/>
            <person name="Bunk B."/>
            <person name="Sproer C."/>
        </authorList>
    </citation>
    <scope>NUCLEOTIDE SEQUENCE [LARGE SCALE GENOMIC DNA]</scope>
    <source>
        <strain evidence="3">ST-PulAB-D4</strain>
    </source>
</reference>
<protein>
    <submittedName>
        <fullName evidence="2">Uncharacterized protein</fullName>
    </submittedName>
</protein>
<dbReference type="Proteomes" id="UP000193334">
    <property type="component" value="Chromosome"/>
</dbReference>
<dbReference type="EMBL" id="CP021023">
    <property type="protein sequence ID" value="ARN57337.1"/>
    <property type="molecule type" value="Genomic_DNA"/>
</dbReference>
<proteinExistence type="predicted"/>
<name>A0A1W6LNI9_9BACT</name>
<evidence type="ECO:0000313" key="2">
    <source>
        <dbReference type="EMBL" id="ARN57337.1"/>
    </source>
</evidence>
<feature type="region of interest" description="Disordered" evidence="1">
    <location>
        <begin position="1"/>
        <end position="23"/>
    </location>
</feature>
<organism evidence="2 3">
    <name type="scientific">Sedimentisphaera salicampi</name>
    <dbReference type="NCBI Taxonomy" id="1941349"/>
    <lineage>
        <taxon>Bacteria</taxon>
        <taxon>Pseudomonadati</taxon>
        <taxon>Planctomycetota</taxon>
        <taxon>Phycisphaerae</taxon>
        <taxon>Sedimentisphaerales</taxon>
        <taxon>Sedimentisphaeraceae</taxon>
        <taxon>Sedimentisphaera</taxon>
    </lineage>
</organism>
<accession>A0A1W6LNI9</accession>
<keyword evidence="3" id="KW-1185">Reference proteome</keyword>
<evidence type="ECO:0000313" key="3">
    <source>
        <dbReference type="Proteomes" id="UP000193334"/>
    </source>
</evidence>
<sequence>MKARRRRDARDGSPLLANKTRRQKILSEFPDNIDSNKFCKALQHDDLHFAQKNCRTQAQSLPRQNCNCNAVLLAQRPASLGYPEKQENKYLTMPADVDNITTTIE</sequence>
<dbReference type="AlphaFoldDB" id="A0A1W6LNI9"/>
<evidence type="ECO:0000256" key="1">
    <source>
        <dbReference type="SAM" id="MobiDB-lite"/>
    </source>
</evidence>
<gene>
    <name evidence="2" type="ORF">STSP1_01741</name>
</gene>